<dbReference type="AlphaFoldDB" id="A0A8J4G232"/>
<organism evidence="1 2">
    <name type="scientific">Volvox reticuliferus</name>
    <dbReference type="NCBI Taxonomy" id="1737510"/>
    <lineage>
        <taxon>Eukaryota</taxon>
        <taxon>Viridiplantae</taxon>
        <taxon>Chlorophyta</taxon>
        <taxon>core chlorophytes</taxon>
        <taxon>Chlorophyceae</taxon>
        <taxon>CS clade</taxon>
        <taxon>Chlamydomonadales</taxon>
        <taxon>Volvocaceae</taxon>
        <taxon>Volvox</taxon>
    </lineage>
</organism>
<dbReference type="Proteomes" id="UP000747110">
    <property type="component" value="Unassembled WGS sequence"/>
</dbReference>
<evidence type="ECO:0000313" key="2">
    <source>
        <dbReference type="Proteomes" id="UP000747110"/>
    </source>
</evidence>
<keyword evidence="2" id="KW-1185">Reference proteome</keyword>
<protein>
    <submittedName>
        <fullName evidence="1">Uncharacterized protein</fullName>
    </submittedName>
</protein>
<reference evidence="1" key="1">
    <citation type="journal article" date="2021" name="Proc. Natl. Acad. Sci. U.S.A.">
        <title>Three genomes in the algal genus Volvox reveal the fate of a haploid sex-determining region after a transition to homothallism.</title>
        <authorList>
            <person name="Yamamoto K."/>
            <person name="Hamaji T."/>
            <person name="Kawai-Toyooka H."/>
            <person name="Matsuzaki R."/>
            <person name="Takahashi F."/>
            <person name="Nishimura Y."/>
            <person name="Kawachi M."/>
            <person name="Noguchi H."/>
            <person name="Minakuchi Y."/>
            <person name="Umen J.G."/>
            <person name="Toyoda A."/>
            <person name="Nozaki H."/>
        </authorList>
    </citation>
    <scope>NUCLEOTIDE SEQUENCE</scope>
    <source>
        <strain evidence="1">NIES-3786</strain>
    </source>
</reference>
<dbReference type="EMBL" id="BNCP01000106">
    <property type="protein sequence ID" value="GIL93499.1"/>
    <property type="molecule type" value="Genomic_DNA"/>
</dbReference>
<gene>
    <name evidence="1" type="ORF">Vretifemale_20898</name>
</gene>
<name>A0A8J4G232_9CHLO</name>
<sequence length="186" mass="19388">MDAVARLAAGLVPPPSSLVDAPELIPAGALSTGEGRFSGSSHVGLKPFYVSATGSEQLEVCSLFHSPVVISAYVGCPDVNQGVAPDLMKLARDRGVLAVACGLGGGMVAPGWLSAGSSDVQPAAQWLPGCEQQDTQKGMWEATHALVAKSRAAVGRARRIGRRPGDGIARAMAWRWLVTFWAGVRR</sequence>
<comment type="caution">
    <text evidence="1">The sequence shown here is derived from an EMBL/GenBank/DDBJ whole genome shotgun (WGS) entry which is preliminary data.</text>
</comment>
<accession>A0A8J4G232</accession>
<evidence type="ECO:0000313" key="1">
    <source>
        <dbReference type="EMBL" id="GIL93499.1"/>
    </source>
</evidence>
<proteinExistence type="predicted"/>